<dbReference type="PANTHER" id="PTHR48079:SF6">
    <property type="entry name" value="NAD(P)-BINDING DOMAIN-CONTAINING PROTEIN-RELATED"/>
    <property type="match status" value="1"/>
</dbReference>
<reference evidence="3" key="2">
    <citation type="submission" date="2015-01" db="EMBL/GenBank/DDBJ databases">
        <title>Evolutionary Origins and Diversification of the Mycorrhizal Mutualists.</title>
        <authorList>
            <consortium name="DOE Joint Genome Institute"/>
            <consortium name="Mycorrhizal Genomics Consortium"/>
            <person name="Kohler A."/>
            <person name="Kuo A."/>
            <person name="Nagy L.G."/>
            <person name="Floudas D."/>
            <person name="Copeland A."/>
            <person name="Barry K.W."/>
            <person name="Cichocki N."/>
            <person name="Veneault-Fourrey C."/>
            <person name="LaButti K."/>
            <person name="Lindquist E.A."/>
            <person name="Lipzen A."/>
            <person name="Lundell T."/>
            <person name="Morin E."/>
            <person name="Murat C."/>
            <person name="Riley R."/>
            <person name="Ohm R."/>
            <person name="Sun H."/>
            <person name="Tunlid A."/>
            <person name="Henrissat B."/>
            <person name="Grigoriev I.V."/>
            <person name="Hibbett D.S."/>
            <person name="Martin F."/>
        </authorList>
    </citation>
    <scope>NUCLEOTIDE SEQUENCE [LARGE SCALE GENOMIC DNA]</scope>
    <source>
        <strain evidence="3">Ve08.2h10</strain>
    </source>
</reference>
<gene>
    <name evidence="2" type="ORF">PAXRUDRAFT_825456</name>
</gene>
<dbReference type="InterPro" id="IPR051783">
    <property type="entry name" value="NAD(P)-dependent_oxidoreduct"/>
</dbReference>
<evidence type="ECO:0000259" key="1">
    <source>
        <dbReference type="Pfam" id="PF05368"/>
    </source>
</evidence>
<dbReference type="Proteomes" id="UP000054538">
    <property type="component" value="Unassembled WGS sequence"/>
</dbReference>
<accession>A0A0D0E0K5</accession>
<dbReference type="GO" id="GO:0004029">
    <property type="term" value="F:aldehyde dehydrogenase (NAD+) activity"/>
    <property type="evidence" value="ECO:0007669"/>
    <property type="project" value="TreeGrafter"/>
</dbReference>
<dbReference type="InterPro" id="IPR036291">
    <property type="entry name" value="NAD(P)-bd_dom_sf"/>
</dbReference>
<sequence length="344" mass="37319">MSSTRINIFLTGPTGYIGGSVLSALLRHPRLEEFHTKVLVRSAEKASRFTSVPVEPVIGSYADTDLLTKLASESDVVITCADSDDFPAAKAILAGLNKRQRETSTTPVLIHTSGIGVLIDDAQGNYASNEIYSDLNIHKLESLPRTQPHREVDLAIANAGEEGYAKTCIILPGLVYGIAKTYLVSRGAQHSRSQQIPNVIKAGLDRRQGGVIGKGLNVWSHVHTEDLACLYMHIFDAAIGGCRLYTGRLGFYFGENGECTVEEICRVVAKELHARGCGDSKPTAFTQGEMEKYFTPMMGANARARGERARSIGWKPIYSTQDMLNSVGDEVDASLGTTRVGENL</sequence>
<dbReference type="InterPro" id="IPR008030">
    <property type="entry name" value="NmrA-like"/>
</dbReference>
<dbReference type="FunCoup" id="A0A0D0E0K5">
    <property type="interactions" value="16"/>
</dbReference>
<dbReference type="Pfam" id="PF05368">
    <property type="entry name" value="NmrA"/>
    <property type="match status" value="1"/>
</dbReference>
<reference evidence="2 3" key="1">
    <citation type="submission" date="2014-04" db="EMBL/GenBank/DDBJ databases">
        <authorList>
            <consortium name="DOE Joint Genome Institute"/>
            <person name="Kuo A."/>
            <person name="Kohler A."/>
            <person name="Jargeat P."/>
            <person name="Nagy L.G."/>
            <person name="Floudas D."/>
            <person name="Copeland A."/>
            <person name="Barry K.W."/>
            <person name="Cichocki N."/>
            <person name="Veneault-Fourrey C."/>
            <person name="LaButti K."/>
            <person name="Lindquist E.A."/>
            <person name="Lipzen A."/>
            <person name="Lundell T."/>
            <person name="Morin E."/>
            <person name="Murat C."/>
            <person name="Sun H."/>
            <person name="Tunlid A."/>
            <person name="Henrissat B."/>
            <person name="Grigoriev I.V."/>
            <person name="Hibbett D.S."/>
            <person name="Martin F."/>
            <person name="Nordberg H.P."/>
            <person name="Cantor M.N."/>
            <person name="Hua S.X."/>
        </authorList>
    </citation>
    <scope>NUCLEOTIDE SEQUENCE [LARGE SCALE GENOMIC DNA]</scope>
    <source>
        <strain evidence="2 3">Ve08.2h10</strain>
    </source>
</reference>
<organism evidence="2 3">
    <name type="scientific">Paxillus rubicundulus Ve08.2h10</name>
    <dbReference type="NCBI Taxonomy" id="930991"/>
    <lineage>
        <taxon>Eukaryota</taxon>
        <taxon>Fungi</taxon>
        <taxon>Dikarya</taxon>
        <taxon>Basidiomycota</taxon>
        <taxon>Agaricomycotina</taxon>
        <taxon>Agaricomycetes</taxon>
        <taxon>Agaricomycetidae</taxon>
        <taxon>Boletales</taxon>
        <taxon>Paxilineae</taxon>
        <taxon>Paxillaceae</taxon>
        <taxon>Paxillus</taxon>
    </lineage>
</organism>
<dbReference type="PANTHER" id="PTHR48079">
    <property type="entry name" value="PROTEIN YEEZ"/>
    <property type="match status" value="1"/>
</dbReference>
<protein>
    <recommendedName>
        <fullName evidence="1">NmrA-like domain-containing protein</fullName>
    </recommendedName>
</protein>
<dbReference type="SUPFAM" id="SSF51735">
    <property type="entry name" value="NAD(P)-binding Rossmann-fold domains"/>
    <property type="match status" value="1"/>
</dbReference>
<dbReference type="STRING" id="930991.A0A0D0E0K5"/>
<dbReference type="InParanoid" id="A0A0D0E0K5"/>
<dbReference type="EMBL" id="KN824960">
    <property type="protein sequence ID" value="KIK96926.1"/>
    <property type="molecule type" value="Genomic_DNA"/>
</dbReference>
<dbReference type="HOGENOM" id="CLU_007383_12_1_1"/>
<dbReference type="GO" id="GO:0005737">
    <property type="term" value="C:cytoplasm"/>
    <property type="evidence" value="ECO:0007669"/>
    <property type="project" value="TreeGrafter"/>
</dbReference>
<evidence type="ECO:0000313" key="3">
    <source>
        <dbReference type="Proteomes" id="UP000054538"/>
    </source>
</evidence>
<feature type="domain" description="NmrA-like" evidence="1">
    <location>
        <begin position="8"/>
        <end position="82"/>
    </location>
</feature>
<name>A0A0D0E0K5_9AGAM</name>
<dbReference type="Gene3D" id="3.40.50.720">
    <property type="entry name" value="NAD(P)-binding Rossmann-like Domain"/>
    <property type="match status" value="1"/>
</dbReference>
<dbReference type="AlphaFoldDB" id="A0A0D0E0K5"/>
<keyword evidence="3" id="KW-1185">Reference proteome</keyword>
<proteinExistence type="predicted"/>
<evidence type="ECO:0000313" key="2">
    <source>
        <dbReference type="EMBL" id="KIK96926.1"/>
    </source>
</evidence>
<dbReference type="OrthoDB" id="10262413at2759"/>